<name>A0A226QQK4_9BACL</name>
<dbReference type="RefSeq" id="WP_089097205.1">
    <property type="nucleotide sequence ID" value="NZ_NDYL01000001.1"/>
</dbReference>
<evidence type="ECO:0000313" key="1">
    <source>
        <dbReference type="EMBL" id="OXB94751.1"/>
    </source>
</evidence>
<reference evidence="1 2" key="1">
    <citation type="submission" date="2017-04" db="EMBL/GenBank/DDBJ databases">
        <title>The genome sequence of Parageobacillus galactosidasius DSM 18751.</title>
        <authorList>
            <person name="Ramaloko W.T."/>
            <person name="Koen N."/>
            <person name="Polliack S."/>
            <person name="Aliyu H."/>
            <person name="Lebre P."/>
            <person name="Mohr T."/>
            <person name="Oswald F."/>
            <person name="Zwick M."/>
            <person name="Neumann A."/>
            <person name="Syldatk C."/>
            <person name="Cowan D."/>
            <person name="De Maayer P."/>
        </authorList>
    </citation>
    <scope>NUCLEOTIDE SEQUENCE [LARGE SCALE GENOMIC DNA]</scope>
    <source>
        <strain evidence="1 2">DSM 18751</strain>
    </source>
</reference>
<keyword evidence="2" id="KW-1185">Reference proteome</keyword>
<protein>
    <submittedName>
        <fullName evidence="1">Uncharacterized protein</fullName>
    </submittedName>
</protein>
<evidence type="ECO:0000313" key="2">
    <source>
        <dbReference type="Proteomes" id="UP000198394"/>
    </source>
</evidence>
<comment type="caution">
    <text evidence="1">The sequence shown here is derived from an EMBL/GenBank/DDBJ whole genome shotgun (WGS) entry which is preliminary data.</text>
</comment>
<sequence>MARVMFHNYNNAWSRYQPFPRRDPYHRQDTRVEYEIYSNEYFSGADVHLYIGDIWVDEVTSIDFVLEEQVLPIYGYSSYTFDTVARGQRIVRGQFSINFTSTGYLQQILEHAEAIQYALETGNKKQVIDLKYYQKLKLDQILKLYGKESFEQIAEEYEKAIWGELTDEEGKYLSNWRSPYFQKNNPLGLDIRIHYGPVEETIMNEQRKVYSSKDPNRRMPSLTVESINGIQITGFSKRASTSDQGAPIQEVYTFIARDINGASIMK</sequence>
<dbReference type="EMBL" id="NDYL01000001">
    <property type="protein sequence ID" value="OXB94751.1"/>
    <property type="molecule type" value="Genomic_DNA"/>
</dbReference>
<accession>A0A226QQK4</accession>
<proteinExistence type="predicted"/>
<organism evidence="1 2">
    <name type="scientific">Parageobacillus galactosidasius</name>
    <dbReference type="NCBI Taxonomy" id="883812"/>
    <lineage>
        <taxon>Bacteria</taxon>
        <taxon>Bacillati</taxon>
        <taxon>Bacillota</taxon>
        <taxon>Bacilli</taxon>
        <taxon>Bacillales</taxon>
        <taxon>Anoxybacillaceae</taxon>
        <taxon>Parageobacillus</taxon>
    </lineage>
</organism>
<dbReference type="Proteomes" id="UP000198394">
    <property type="component" value="Unassembled WGS sequence"/>
</dbReference>
<dbReference type="AlphaFoldDB" id="A0A226QQK4"/>
<gene>
    <name evidence="1" type="ORF">B9L23_07770</name>
</gene>